<keyword evidence="2" id="KW-0255">Endonuclease</keyword>
<evidence type="ECO:0000259" key="1">
    <source>
        <dbReference type="Pfam" id="PF05685"/>
    </source>
</evidence>
<keyword evidence="2" id="KW-0540">Nuclease</keyword>
<dbReference type="RefSeq" id="WP_190834508.1">
    <property type="nucleotide sequence ID" value="NZ_CAWPPI010000084.1"/>
</dbReference>
<keyword evidence="2" id="KW-0378">Hydrolase</keyword>
<dbReference type="Gene3D" id="3.90.1570.10">
    <property type="entry name" value="tt1808, chain A"/>
    <property type="match status" value="1"/>
</dbReference>
<dbReference type="InterPro" id="IPR012296">
    <property type="entry name" value="Nuclease_put_TT1808"/>
</dbReference>
<dbReference type="GO" id="GO:0004519">
    <property type="term" value="F:endonuclease activity"/>
    <property type="evidence" value="ECO:0007669"/>
    <property type="project" value="UniProtKB-KW"/>
</dbReference>
<comment type="caution">
    <text evidence="2">The sequence shown here is derived from an EMBL/GenBank/DDBJ whole genome shotgun (WGS) entry which is preliminary data.</text>
</comment>
<gene>
    <name evidence="2" type="ORF">ICL16_27600</name>
</gene>
<protein>
    <submittedName>
        <fullName evidence="2">Uma2 family endonuclease</fullName>
    </submittedName>
</protein>
<dbReference type="Proteomes" id="UP000629098">
    <property type="component" value="Unassembled WGS sequence"/>
</dbReference>
<accession>A0A8J6XMP5</accession>
<evidence type="ECO:0000313" key="2">
    <source>
        <dbReference type="EMBL" id="MBD2775721.1"/>
    </source>
</evidence>
<organism evidence="2 3">
    <name type="scientific">Iningainema tapete BLCC-T55</name>
    <dbReference type="NCBI Taxonomy" id="2748662"/>
    <lineage>
        <taxon>Bacteria</taxon>
        <taxon>Bacillati</taxon>
        <taxon>Cyanobacteriota</taxon>
        <taxon>Cyanophyceae</taxon>
        <taxon>Nostocales</taxon>
        <taxon>Scytonemataceae</taxon>
        <taxon>Iningainema tapete</taxon>
    </lineage>
</organism>
<proteinExistence type="predicted"/>
<dbReference type="PANTHER" id="PTHR34107:SF7">
    <property type="entry name" value="SLR2092 PROTEIN"/>
    <property type="match status" value="1"/>
</dbReference>
<evidence type="ECO:0000313" key="3">
    <source>
        <dbReference type="Proteomes" id="UP000629098"/>
    </source>
</evidence>
<name>A0A8J6XMP5_9CYAN</name>
<sequence>MSVTLQFPPALKFTDEEFEELVNFNKELRLELTEQGELVIMSPTGGETGNYNFELYIDLGIWNRQNRLGKAFDSSCGFKLPNGATRSPDAAWIKMERWEALTPEQRKKFLPLCPEFAVEIVSETDDVEDTRAKMREYLANGLQLGWLINPKEKQVEIYRPNQEVEILQSPKTLSGENVLPGFVLDLQSIFS</sequence>
<dbReference type="PANTHER" id="PTHR34107">
    <property type="entry name" value="SLL0198 PROTEIN-RELATED"/>
    <property type="match status" value="1"/>
</dbReference>
<reference evidence="2" key="1">
    <citation type="submission" date="2020-09" db="EMBL/GenBank/DDBJ databases">
        <title>Iningainema tapete sp. nov. (Scytonemataceae, Cyanobacteria) from greenhouses in central Florida (USA) produces two types of nodularin with biosynthetic potential for microcystin-LR and anabaenopeptins.</title>
        <authorList>
            <person name="Berthold D.E."/>
            <person name="Lefler F.W."/>
            <person name="Huang I.-S."/>
            <person name="Abdulla H."/>
            <person name="Zimba P.V."/>
            <person name="Laughinghouse H.D. IV."/>
        </authorList>
    </citation>
    <scope>NUCLEOTIDE SEQUENCE</scope>
    <source>
        <strain evidence="2">BLCCT55</strain>
    </source>
</reference>
<dbReference type="Pfam" id="PF05685">
    <property type="entry name" value="Uma2"/>
    <property type="match status" value="1"/>
</dbReference>
<dbReference type="CDD" id="cd06260">
    <property type="entry name" value="DUF820-like"/>
    <property type="match status" value="1"/>
</dbReference>
<dbReference type="InterPro" id="IPR011335">
    <property type="entry name" value="Restrct_endonuc-II-like"/>
</dbReference>
<dbReference type="InterPro" id="IPR008538">
    <property type="entry name" value="Uma2"/>
</dbReference>
<feature type="domain" description="Putative restriction endonuclease" evidence="1">
    <location>
        <begin position="16"/>
        <end position="186"/>
    </location>
</feature>
<dbReference type="SUPFAM" id="SSF52980">
    <property type="entry name" value="Restriction endonuclease-like"/>
    <property type="match status" value="1"/>
</dbReference>
<dbReference type="EMBL" id="JACXAE010000084">
    <property type="protein sequence ID" value="MBD2775721.1"/>
    <property type="molecule type" value="Genomic_DNA"/>
</dbReference>
<keyword evidence="3" id="KW-1185">Reference proteome</keyword>
<dbReference type="AlphaFoldDB" id="A0A8J6XMP5"/>